<evidence type="ECO:0000313" key="1">
    <source>
        <dbReference type="EMBL" id="AKA83822.1"/>
    </source>
</evidence>
<accession>A0AAU8TNB5</accession>
<gene>
    <name evidence="1" type="ORF">VO64_3276</name>
</gene>
<sequence>MAVINHPLMRPRHLQSGPRWAILDARLAQNEGWLKSHFGY</sequence>
<dbReference type="Proteomes" id="UP000033099">
    <property type="component" value="Chromosome"/>
</dbReference>
<organism evidence="1 2">
    <name type="scientific">Pseudomonas synxantha</name>
    <dbReference type="NCBI Taxonomy" id="47883"/>
    <lineage>
        <taxon>Bacteria</taxon>
        <taxon>Pseudomonadati</taxon>
        <taxon>Pseudomonadota</taxon>
        <taxon>Gammaproteobacteria</taxon>
        <taxon>Pseudomonadales</taxon>
        <taxon>Pseudomonadaceae</taxon>
        <taxon>Pseudomonas</taxon>
    </lineage>
</organism>
<protein>
    <submittedName>
        <fullName evidence="1">Uncharacterized protein</fullName>
    </submittedName>
</protein>
<evidence type="ECO:0000313" key="2">
    <source>
        <dbReference type="Proteomes" id="UP000033099"/>
    </source>
</evidence>
<proteinExistence type="predicted"/>
<dbReference type="AlphaFoldDB" id="A0AAU8TNB5"/>
<name>A0AAU8TNB5_9PSED</name>
<dbReference type="KEGG" id="pfb:VO64_3276"/>
<dbReference type="EMBL" id="CP011117">
    <property type="protein sequence ID" value="AKA83822.1"/>
    <property type="molecule type" value="Genomic_DNA"/>
</dbReference>
<reference evidence="1 2" key="1">
    <citation type="journal article" date="2015" name="Genome Announc.">
        <title>Complete Genome Sequence of Biocontrol Strain Pseudomonas fluorescens LBUM223.</title>
        <authorList>
            <person name="Roquigny R."/>
            <person name="Arseneault T."/>
            <person name="Gadkar V.J."/>
            <person name="Novinscak A."/>
            <person name="Joly D.L."/>
            <person name="Filion M."/>
        </authorList>
    </citation>
    <scope>NUCLEOTIDE SEQUENCE [LARGE SCALE GENOMIC DNA]</scope>
    <source>
        <strain evidence="1 2">LBUM223</strain>
    </source>
</reference>